<dbReference type="Proteomes" id="UP000683360">
    <property type="component" value="Unassembled WGS sequence"/>
</dbReference>
<proteinExistence type="predicted"/>
<dbReference type="InterPro" id="IPR004242">
    <property type="entry name" value="Transposase_21"/>
</dbReference>
<keyword evidence="3" id="KW-1185">Reference proteome</keyword>
<evidence type="ECO:0000313" key="2">
    <source>
        <dbReference type="EMBL" id="CAG2212517.1"/>
    </source>
</evidence>
<evidence type="ECO:0000313" key="3">
    <source>
        <dbReference type="Proteomes" id="UP000683360"/>
    </source>
</evidence>
<dbReference type="PANTHER" id="PTHR46579">
    <property type="entry name" value="F5/8 TYPE C DOMAIN-CONTAINING PROTEIN-RELATED"/>
    <property type="match status" value="1"/>
</dbReference>
<dbReference type="EMBL" id="CAJPWZ010001300">
    <property type="protein sequence ID" value="CAG2212517.1"/>
    <property type="molecule type" value="Genomic_DNA"/>
</dbReference>
<dbReference type="AlphaFoldDB" id="A0A8S3RTQ7"/>
<feature type="region of interest" description="Disordered" evidence="1">
    <location>
        <begin position="60"/>
        <end position="79"/>
    </location>
</feature>
<sequence>MSKRDQPVSTAHLEFQRKRGKKECPGCNDIFGKQHFENHRLKYYNNSIWHCSSKTLKSQETSIDDNQETASPDLASSADENDRPLISIIKAKLKSNLQALNHDSDESDSEEEEIWDNVTIADIDSDFNTGDDARQFQTIIGDHDSSRSNMPSLLMSLLIFVCTWQACHIIPDIAIQRLLSFLSDFFNALSAENVAIATISAAFPASVYKLYRDIGFKKDNFTKYVICKKCYKLYDYEDCMHIIEGQQVSKTCQNIRFPNHPQIGRRKVCGELLLKVVQLQRNRKLYPYKTFCYKSLESSVSSLVHLPEFEKNCEKWRSRRQEEGFFADVYDGRIWKEFQGTEKNNFLCSERHYGLMINLDWFQPYEHVQYSVGVMYAVILNLPRNERFKLKNVVLIGIIPDMGKEPSLQTFLDPLIDELKSVWTHGFSSNSFQSKKDKQNFKLALMCVGCDIPATRKLCGFLGHGATLGCSKCMKTFPGDIGRKIYGGFDVENWIPRDLIHQRQLVHLIRHAKTQTEKDSLESKYGLRYSPLWDLEYFDPIRMSIIDPMHNLYQGTAKKLIKIWLELKILLPEELKTVQERVDSVNAASNIGAIPRKISSSFGGFTAEQWKNWTNVFSIFSLKDVLPNIDLDIWRKFVLASHTIASKYVTEADIRQYEDSILQFCKDFEAKYGKDRVTPNMHLHYHLSDCIRDYGPVYSFWLFSFERYNGHLGSLPKNNRSVELQMMRRFTRDSFVKSVKLPEKYEITLIKHFQQMDTLGAVAAIADEEVRHLLYLAKRSAPILNQDWSHIGAYQYSKASRHCLTYDEHRIISRTYSVMYPDLSEAVIPESCRKCTAVSLGNEVYGSWDSRHKRSSFVMAYWHTKDGEIITETGTGDLTPGIIQTYYLHNLLVRGDNNIHLFARVKWLRALPARYRYHCGRPVEVWSQEMFEPFGPSAFIPVARIYCKFVRADGELSGRKVSFICPLNTGTNI</sequence>
<evidence type="ECO:0000256" key="1">
    <source>
        <dbReference type="SAM" id="MobiDB-lite"/>
    </source>
</evidence>
<dbReference type="Pfam" id="PF02992">
    <property type="entry name" value="Transposase_21"/>
    <property type="match status" value="1"/>
</dbReference>
<protein>
    <recommendedName>
        <fullName evidence="4">Transposase domain-containing protein</fullName>
    </recommendedName>
</protein>
<gene>
    <name evidence="2" type="ORF">MEDL_26455</name>
</gene>
<organism evidence="2 3">
    <name type="scientific">Mytilus edulis</name>
    <name type="common">Blue mussel</name>
    <dbReference type="NCBI Taxonomy" id="6550"/>
    <lineage>
        <taxon>Eukaryota</taxon>
        <taxon>Metazoa</taxon>
        <taxon>Spiralia</taxon>
        <taxon>Lophotrochozoa</taxon>
        <taxon>Mollusca</taxon>
        <taxon>Bivalvia</taxon>
        <taxon>Autobranchia</taxon>
        <taxon>Pteriomorphia</taxon>
        <taxon>Mytilida</taxon>
        <taxon>Mytiloidea</taxon>
        <taxon>Mytilidae</taxon>
        <taxon>Mytilinae</taxon>
        <taxon>Mytilus</taxon>
    </lineage>
</organism>
<comment type="caution">
    <text evidence="2">The sequence shown here is derived from an EMBL/GenBank/DDBJ whole genome shotgun (WGS) entry which is preliminary data.</text>
</comment>
<evidence type="ECO:0008006" key="4">
    <source>
        <dbReference type="Google" id="ProtNLM"/>
    </source>
</evidence>
<dbReference type="OrthoDB" id="5984388at2759"/>
<reference evidence="2" key="1">
    <citation type="submission" date="2021-03" db="EMBL/GenBank/DDBJ databases">
        <authorList>
            <person name="Bekaert M."/>
        </authorList>
    </citation>
    <scope>NUCLEOTIDE SEQUENCE</scope>
</reference>
<name>A0A8S3RTQ7_MYTED</name>
<accession>A0A8S3RTQ7</accession>
<dbReference type="PANTHER" id="PTHR46579:SF2">
    <property type="entry name" value="C2H2-TYPE DOMAIN-CONTAINING PROTEIN"/>
    <property type="match status" value="1"/>
</dbReference>